<evidence type="ECO:0000256" key="3">
    <source>
        <dbReference type="ARBA" id="ARBA00022729"/>
    </source>
</evidence>
<dbReference type="Gene3D" id="3.40.50.1820">
    <property type="entry name" value="alpha/beta hydrolase"/>
    <property type="match status" value="1"/>
</dbReference>
<dbReference type="InterPro" id="IPR008972">
    <property type="entry name" value="Cupredoxin"/>
</dbReference>
<keyword evidence="6" id="KW-0325">Glycoprotein</keyword>
<dbReference type="GO" id="GO:0016491">
    <property type="term" value="F:oxidoreductase activity"/>
    <property type="evidence" value="ECO:0007669"/>
    <property type="project" value="UniProtKB-KW"/>
</dbReference>
<feature type="domain" description="Plastocyanin-like" evidence="7">
    <location>
        <begin position="887"/>
        <end position="1010"/>
    </location>
</feature>
<keyword evidence="2" id="KW-0479">Metal-binding</keyword>
<protein>
    <submittedName>
        <fullName evidence="11">Multicopper oxidase</fullName>
    </submittedName>
</protein>
<dbReference type="SUPFAM" id="SSF49503">
    <property type="entry name" value="Cupredoxins"/>
    <property type="match status" value="5"/>
</dbReference>
<dbReference type="PANTHER" id="PTHR11709:SF488">
    <property type="entry name" value="LACCASE-RELATED"/>
    <property type="match status" value="1"/>
</dbReference>
<evidence type="ECO:0000256" key="2">
    <source>
        <dbReference type="ARBA" id="ARBA00022723"/>
    </source>
</evidence>
<feature type="domain" description="Plastocyanin-like" evidence="9">
    <location>
        <begin position="1147"/>
        <end position="1250"/>
    </location>
</feature>
<gene>
    <name evidence="11" type="ORF">QIS74_06046</name>
</gene>
<dbReference type="Proteomes" id="UP001327957">
    <property type="component" value="Unassembled WGS sequence"/>
</dbReference>
<evidence type="ECO:0000256" key="5">
    <source>
        <dbReference type="ARBA" id="ARBA00023008"/>
    </source>
</evidence>
<dbReference type="Pfam" id="PF00561">
    <property type="entry name" value="Abhydrolase_1"/>
    <property type="match status" value="1"/>
</dbReference>
<dbReference type="SUPFAM" id="SSF53474">
    <property type="entry name" value="alpha/beta-Hydrolases"/>
    <property type="match status" value="1"/>
</dbReference>
<evidence type="ECO:0000256" key="1">
    <source>
        <dbReference type="ARBA" id="ARBA00010609"/>
    </source>
</evidence>
<dbReference type="Pfam" id="PF00394">
    <property type="entry name" value="Cu-oxidase"/>
    <property type="match status" value="2"/>
</dbReference>
<dbReference type="InterPro" id="IPR029058">
    <property type="entry name" value="AB_hydrolase_fold"/>
</dbReference>
<evidence type="ECO:0000256" key="4">
    <source>
        <dbReference type="ARBA" id="ARBA00023002"/>
    </source>
</evidence>
<evidence type="ECO:0000259" key="7">
    <source>
        <dbReference type="Pfam" id="PF00394"/>
    </source>
</evidence>
<keyword evidence="4" id="KW-0560">Oxidoreductase</keyword>
<evidence type="ECO:0000259" key="8">
    <source>
        <dbReference type="Pfam" id="PF00561"/>
    </source>
</evidence>
<dbReference type="InterPro" id="IPR011706">
    <property type="entry name" value="Cu-oxidase_C"/>
</dbReference>
<feature type="domain" description="AB hydrolase-1" evidence="8">
    <location>
        <begin position="491"/>
        <end position="735"/>
    </location>
</feature>
<keyword evidence="3" id="KW-0732">Signal</keyword>
<dbReference type="PANTHER" id="PTHR11709">
    <property type="entry name" value="MULTI-COPPER OXIDASE"/>
    <property type="match status" value="1"/>
</dbReference>
<dbReference type="GO" id="GO:0005507">
    <property type="term" value="F:copper ion binding"/>
    <property type="evidence" value="ECO:0007669"/>
    <property type="project" value="InterPro"/>
</dbReference>
<organism evidence="11 12">
    <name type="scientific">Colletotrichum tabaci</name>
    <dbReference type="NCBI Taxonomy" id="1209068"/>
    <lineage>
        <taxon>Eukaryota</taxon>
        <taxon>Fungi</taxon>
        <taxon>Dikarya</taxon>
        <taxon>Ascomycota</taxon>
        <taxon>Pezizomycotina</taxon>
        <taxon>Sordariomycetes</taxon>
        <taxon>Hypocreomycetidae</taxon>
        <taxon>Glomerellales</taxon>
        <taxon>Glomerellaceae</taxon>
        <taxon>Colletotrichum</taxon>
        <taxon>Colletotrichum destructivum species complex</taxon>
    </lineage>
</organism>
<dbReference type="InterPro" id="IPR001117">
    <property type="entry name" value="Cu-oxidase_2nd"/>
</dbReference>
<evidence type="ECO:0000256" key="6">
    <source>
        <dbReference type="ARBA" id="ARBA00023180"/>
    </source>
</evidence>
<evidence type="ECO:0000313" key="11">
    <source>
        <dbReference type="EMBL" id="KAK6218837.1"/>
    </source>
</evidence>
<dbReference type="InterPro" id="IPR045087">
    <property type="entry name" value="Cu-oxidase_fam"/>
</dbReference>
<dbReference type="InterPro" id="IPR000073">
    <property type="entry name" value="AB_hydrolase_1"/>
</dbReference>
<evidence type="ECO:0000259" key="9">
    <source>
        <dbReference type="Pfam" id="PF07731"/>
    </source>
</evidence>
<comment type="caution">
    <text evidence="11">The sequence shown here is derived from an EMBL/GenBank/DDBJ whole genome shotgun (WGS) entry which is preliminary data.</text>
</comment>
<evidence type="ECO:0000313" key="12">
    <source>
        <dbReference type="Proteomes" id="UP001327957"/>
    </source>
</evidence>
<accession>A0AAV9TDI6</accession>
<dbReference type="Pfam" id="PF07732">
    <property type="entry name" value="Cu-oxidase_3"/>
    <property type="match status" value="1"/>
</dbReference>
<dbReference type="InterPro" id="IPR011707">
    <property type="entry name" value="Cu-oxidase-like_N"/>
</dbReference>
<evidence type="ECO:0000259" key="10">
    <source>
        <dbReference type="Pfam" id="PF07732"/>
    </source>
</evidence>
<name>A0AAV9TDI6_9PEZI</name>
<sequence length="1286" mass="145023">MDGAHGLSYIAPSPSRPRPYHLITSSPTELALIQEAERDVQHMLVWNYYRRDANWRVLEMKSEGTNFNCYDSILVNSKGRRHCRHPDYPTLNGKRLDESGCVLEQGNDGVKCTPTEADYEVIETHGRPWIMLNVLNIGFEHAIQFSIDDHKLWIVANDGGFVKPQLVDVLYITNGARYTVLVKLDQEGDDYAMRLVSTSTHQNLHGYSVLRYPALRYPLHGAPMEVHNPRSGSPPCVNPDGSIDSLCKTTTPASLAPYPPSTPPSSNKTLHFRIAQQPSRYEEHVTECFLNQRPWQLYHAQMAPLLFIDNVSAVEPPIVGDLPWGTTVDVIVQNTVDDTMPLYKHGDPMFLLGSKPNATWEWGTVKEAIAAGVEGLNLKTPALQLVHDVPPLGWAVVRWEIRVRGATMLHSNKFKYYAMGMSAPLLEGMDSNMQNEIPEHARSMPHVEFTPKNDGVFVQKVKAKNGIVYAYRRLGSARGIPLVLHMHVRASMGYWDPVFIRPLMAKRPVIMFDPPAAGQSSGDTKRTPTDINIMGDDLNAFLDALSLELIDLLGFSIGSMACQMATLARPERVRRLVLVGADPSGPIPGEHFWPRTDPNLDRFLTLQQSATEEDWQAAYTLTFFRDDDQGRTAAGAYFRRLRESEFNERAAEGGLPAFNDVESFMIQLKCIKDWCAPGDRSKHSFYRLAELTMPVLVMTGDDDYLVPTPRSYELMDGIPNCMLVIWPRAGHASIWQYAENCAAKVNEFLENGHGRPAYLINGDTPGPVLTVNEGETLEAFVDNQLAIETTIHWHGIYQINEPWNDGVPGVTQWATEPRDNYTYRFTPQGQYGSYFYHGHFGPAFSDGQRGPLWIIPAEWRPRPYELISKKEHDIRAMRAAEKSPRHIIVADWNDQPMDMYLIRFRDTGYIPTCANSLTLNGRGGTRCESARDLEDAGGPGRNERGCLWRIPGHEYTNVEYCTETRPELEIVQAEPGEEWVWINFIHSGAHHSLAISIDEHEFWVVAADGDILVKLDKPPGDYAIRLHSLRFEQMIQGAGILRYATTKALTEHSNRIIPDTKPWLHLNGSVINAADKAMDETKLAPYPHRPPPDKADFTLRFMVNKTGPSTWVLNSAPHEFFRQNVPPIMWNEKSRGRTSWGDSNGFLKNGSVVDLIIENGAQVDSSHPFHKHNHKVWIIAQGDGGFPWKDVNDAVRNGGAKHFNLVDPPFRDGFTLKAGEGKFVVVRYKIYFPAVSMLHCHMIHHFASGQQVILLEGMEVMPPVPQQLKDKPHVEFDFPPRYGPLD</sequence>
<dbReference type="EMBL" id="JASAOK010000032">
    <property type="protein sequence ID" value="KAK6218837.1"/>
    <property type="molecule type" value="Genomic_DNA"/>
</dbReference>
<feature type="domain" description="Plastocyanin-like" evidence="9">
    <location>
        <begin position="319"/>
        <end position="428"/>
    </location>
</feature>
<dbReference type="CDD" id="cd13850">
    <property type="entry name" value="CuRO_1_Abr2_like"/>
    <property type="match status" value="1"/>
</dbReference>
<keyword evidence="12" id="KW-1185">Reference proteome</keyword>
<dbReference type="Pfam" id="PF07731">
    <property type="entry name" value="Cu-oxidase_2"/>
    <property type="match status" value="2"/>
</dbReference>
<dbReference type="CDD" id="cd13876">
    <property type="entry name" value="CuRO_2_Abr2_like"/>
    <property type="match status" value="2"/>
</dbReference>
<dbReference type="Gene3D" id="2.60.40.420">
    <property type="entry name" value="Cupredoxins - blue copper proteins"/>
    <property type="match status" value="5"/>
</dbReference>
<keyword evidence="5" id="KW-0186">Copper</keyword>
<comment type="similarity">
    <text evidence="1">Belongs to the multicopper oxidase family.</text>
</comment>
<feature type="domain" description="Plastocyanin-like" evidence="7">
    <location>
        <begin position="49"/>
        <end position="212"/>
    </location>
</feature>
<proteinExistence type="inferred from homology"/>
<reference evidence="11 12" key="1">
    <citation type="submission" date="2023-04" db="EMBL/GenBank/DDBJ databases">
        <title>Colletotrichum tabacum stain YC1 causing leaf anthracnose on Nicotiana tabacum(L.) cv.</title>
        <authorList>
            <person name="Ji Z."/>
            <person name="Wang M."/>
            <person name="Zhang J."/>
            <person name="Wang N."/>
            <person name="Zhou Z."/>
        </authorList>
    </citation>
    <scope>NUCLEOTIDE SEQUENCE [LARGE SCALE GENOMIC DNA]</scope>
    <source>
        <strain evidence="11 12">YC1</strain>
    </source>
</reference>
<feature type="domain" description="Plastocyanin-like" evidence="10">
    <location>
        <begin position="753"/>
        <end position="855"/>
    </location>
</feature>